<dbReference type="PANTHER" id="PTHR37422">
    <property type="entry name" value="TEICHURONIC ACID BIOSYNTHESIS PROTEIN TUAE"/>
    <property type="match status" value="1"/>
</dbReference>
<reference evidence="7 8" key="1">
    <citation type="submission" date="2013-08" db="EMBL/GenBank/DDBJ databases">
        <title>The genome sequence of Knoellia subterranea.</title>
        <authorList>
            <person name="Zhu W."/>
            <person name="Wang G."/>
        </authorList>
    </citation>
    <scope>NUCLEOTIDE SEQUENCE [LARGE SCALE GENOMIC DNA]</scope>
    <source>
        <strain evidence="7 8">KCTC 19937</strain>
    </source>
</reference>
<dbReference type="RefSeq" id="WP_052111568.1">
    <property type="nucleotide sequence ID" value="NZ_AVPK01000001.1"/>
</dbReference>
<dbReference type="EMBL" id="AVPK01000001">
    <property type="protein sequence ID" value="KGN39563.1"/>
    <property type="molecule type" value="Genomic_DNA"/>
</dbReference>
<evidence type="ECO:0000256" key="3">
    <source>
        <dbReference type="ARBA" id="ARBA00022989"/>
    </source>
</evidence>
<feature type="transmembrane region" description="Helical" evidence="5">
    <location>
        <begin position="309"/>
        <end position="325"/>
    </location>
</feature>
<proteinExistence type="predicted"/>
<feature type="transmembrane region" description="Helical" evidence="5">
    <location>
        <begin position="124"/>
        <end position="140"/>
    </location>
</feature>
<feature type="transmembrane region" description="Helical" evidence="5">
    <location>
        <begin position="100"/>
        <end position="117"/>
    </location>
</feature>
<protein>
    <recommendedName>
        <fullName evidence="6">O-antigen ligase-related domain-containing protein</fullName>
    </recommendedName>
</protein>
<dbReference type="Pfam" id="PF04932">
    <property type="entry name" value="Wzy_C"/>
    <property type="match status" value="1"/>
</dbReference>
<dbReference type="InterPro" id="IPR007016">
    <property type="entry name" value="O-antigen_ligase-rel_domated"/>
</dbReference>
<evidence type="ECO:0000313" key="7">
    <source>
        <dbReference type="EMBL" id="KGN39563.1"/>
    </source>
</evidence>
<accession>A0A0A0JQW8</accession>
<dbReference type="Proteomes" id="UP000030011">
    <property type="component" value="Unassembled WGS sequence"/>
</dbReference>
<dbReference type="GO" id="GO:0016020">
    <property type="term" value="C:membrane"/>
    <property type="evidence" value="ECO:0007669"/>
    <property type="project" value="UniProtKB-SubCell"/>
</dbReference>
<dbReference type="OrthoDB" id="3734424at2"/>
<dbReference type="AlphaFoldDB" id="A0A0A0JQW8"/>
<dbReference type="InterPro" id="IPR051533">
    <property type="entry name" value="WaaL-like"/>
</dbReference>
<evidence type="ECO:0000256" key="2">
    <source>
        <dbReference type="ARBA" id="ARBA00022692"/>
    </source>
</evidence>
<evidence type="ECO:0000256" key="4">
    <source>
        <dbReference type="ARBA" id="ARBA00023136"/>
    </source>
</evidence>
<dbReference type="STRING" id="1385521.N803_01035"/>
<feature type="transmembrane region" description="Helical" evidence="5">
    <location>
        <begin position="40"/>
        <end position="60"/>
    </location>
</feature>
<feature type="transmembrane region" description="Helical" evidence="5">
    <location>
        <begin position="287"/>
        <end position="303"/>
    </location>
</feature>
<comment type="caution">
    <text evidence="7">The sequence shown here is derived from an EMBL/GenBank/DDBJ whole genome shotgun (WGS) entry which is preliminary data.</text>
</comment>
<evidence type="ECO:0000313" key="8">
    <source>
        <dbReference type="Proteomes" id="UP000030011"/>
    </source>
</evidence>
<dbReference type="PANTHER" id="PTHR37422:SF13">
    <property type="entry name" value="LIPOPOLYSACCHARIDE BIOSYNTHESIS PROTEIN PA4999-RELATED"/>
    <property type="match status" value="1"/>
</dbReference>
<evidence type="ECO:0000256" key="1">
    <source>
        <dbReference type="ARBA" id="ARBA00004141"/>
    </source>
</evidence>
<feature type="transmembrane region" description="Helical" evidence="5">
    <location>
        <begin position="67"/>
        <end position="88"/>
    </location>
</feature>
<evidence type="ECO:0000259" key="6">
    <source>
        <dbReference type="Pfam" id="PF04932"/>
    </source>
</evidence>
<name>A0A0A0JQW8_9MICO</name>
<keyword evidence="2 5" id="KW-0812">Transmembrane</keyword>
<gene>
    <name evidence="7" type="ORF">N803_01035</name>
</gene>
<feature type="transmembrane region" description="Helical" evidence="5">
    <location>
        <begin position="170"/>
        <end position="190"/>
    </location>
</feature>
<dbReference type="eggNOG" id="COG3307">
    <property type="taxonomic scope" value="Bacteria"/>
</dbReference>
<keyword evidence="8" id="KW-1185">Reference proteome</keyword>
<evidence type="ECO:0000256" key="5">
    <source>
        <dbReference type="SAM" id="Phobius"/>
    </source>
</evidence>
<keyword evidence="3 5" id="KW-1133">Transmembrane helix</keyword>
<feature type="domain" description="O-antigen ligase-related" evidence="6">
    <location>
        <begin position="130"/>
        <end position="267"/>
    </location>
</feature>
<sequence length="336" mass="34962">MRGVREHLGWGGAAALAPLALWWGWSVVAVVRSGWGLSPALPYLLCPLVLLAGVCLGGVVARHADSVAVRVALVIAELILVIGVVMVTEPGKGPTGYTNANAALAVQFVAICGLALLSTARERRRGVLVALALGVVAVALNRSTAGTAVALPVFTVVALAVWLRPARRWWTAMSVAVGALAVGFAGWVILRAAESTPFPEWAVRAFDPVRERLWQDAAQLWSERPLTGSGPGSFAERTVLSLDPDTMAAHSSILQVGAETGWVGVTLLDAMVLAAMLWAARGSTPHAVIAVAAVAALLVHSMADHLLEFGSVVLAVGIVIGWAGASGRQRHDGNSE</sequence>
<comment type="subcellular location">
    <subcellularLocation>
        <location evidence="1">Membrane</location>
        <topology evidence="1">Multi-pass membrane protein</topology>
    </subcellularLocation>
</comment>
<organism evidence="7 8">
    <name type="scientific">Knoellia subterranea KCTC 19937</name>
    <dbReference type="NCBI Taxonomy" id="1385521"/>
    <lineage>
        <taxon>Bacteria</taxon>
        <taxon>Bacillati</taxon>
        <taxon>Actinomycetota</taxon>
        <taxon>Actinomycetes</taxon>
        <taxon>Micrococcales</taxon>
        <taxon>Intrasporangiaceae</taxon>
        <taxon>Knoellia</taxon>
    </lineage>
</organism>
<feature type="transmembrane region" description="Helical" evidence="5">
    <location>
        <begin position="146"/>
        <end position="163"/>
    </location>
</feature>
<keyword evidence="4 5" id="KW-0472">Membrane</keyword>
<feature type="transmembrane region" description="Helical" evidence="5">
    <location>
        <begin position="7"/>
        <end position="28"/>
    </location>
</feature>